<gene>
    <name evidence="1" type="ORF">EDC14_1004170</name>
</gene>
<proteinExistence type="predicted"/>
<comment type="caution">
    <text evidence="1">The sequence shown here is derived from an EMBL/GenBank/DDBJ whole genome shotgun (WGS) entry which is preliminary data.</text>
</comment>
<reference evidence="1 2" key="1">
    <citation type="submission" date="2019-03" db="EMBL/GenBank/DDBJ databases">
        <title>Genomic Encyclopedia of Type Strains, Phase IV (KMG-IV): sequencing the most valuable type-strain genomes for metagenomic binning, comparative biology and taxonomic classification.</title>
        <authorList>
            <person name="Goeker M."/>
        </authorList>
    </citation>
    <scope>NUCLEOTIDE SEQUENCE [LARGE SCALE GENOMIC DNA]</scope>
    <source>
        <strain evidence="1 2">LX-B</strain>
    </source>
</reference>
<name>A0A4R1S6Z2_HYDET</name>
<accession>A0A4R1S6Z2</accession>
<dbReference type="OrthoDB" id="361893at2"/>
<evidence type="ECO:0008006" key="3">
    <source>
        <dbReference type="Google" id="ProtNLM"/>
    </source>
</evidence>
<evidence type="ECO:0000313" key="1">
    <source>
        <dbReference type="EMBL" id="TCL74232.1"/>
    </source>
</evidence>
<evidence type="ECO:0000313" key="2">
    <source>
        <dbReference type="Proteomes" id="UP000295008"/>
    </source>
</evidence>
<dbReference type="RefSeq" id="WP_132013219.1">
    <property type="nucleotide sequence ID" value="NZ_SLUN01000004.1"/>
</dbReference>
<sequence length="83" mass="9810">MSKKEKLFEKMKNNPKNVRFEALRNILLGLGFIERQSRKGTSHYVYTKDDIILTIPKKTPLNQIYVMEALDAIERVLQEQEEE</sequence>
<dbReference type="Proteomes" id="UP000295008">
    <property type="component" value="Unassembled WGS sequence"/>
</dbReference>
<organism evidence="1 2">
    <name type="scientific">Hydrogenispora ethanolica</name>
    <dbReference type="NCBI Taxonomy" id="1082276"/>
    <lineage>
        <taxon>Bacteria</taxon>
        <taxon>Bacillati</taxon>
        <taxon>Bacillota</taxon>
        <taxon>Hydrogenispora</taxon>
    </lineage>
</organism>
<dbReference type="AlphaFoldDB" id="A0A4R1S6Z2"/>
<keyword evidence="2" id="KW-1185">Reference proteome</keyword>
<dbReference type="EMBL" id="SLUN01000004">
    <property type="protein sequence ID" value="TCL74232.1"/>
    <property type="molecule type" value="Genomic_DNA"/>
</dbReference>
<protein>
    <recommendedName>
        <fullName evidence="3">HicA-like toxin of HicAB toxin-antitoxin system</fullName>
    </recommendedName>
</protein>